<dbReference type="EMBL" id="JACHXD010000019">
    <property type="protein sequence ID" value="MBB3121756.1"/>
    <property type="molecule type" value="Genomic_DNA"/>
</dbReference>
<dbReference type="GO" id="GO:0046872">
    <property type="term" value="F:metal ion binding"/>
    <property type="evidence" value="ECO:0007669"/>
    <property type="project" value="UniProtKB-KW"/>
</dbReference>
<organism evidence="4 5">
    <name type="scientific">Pseudoduganella violacea</name>
    <dbReference type="NCBI Taxonomy" id="1715466"/>
    <lineage>
        <taxon>Bacteria</taxon>
        <taxon>Pseudomonadati</taxon>
        <taxon>Pseudomonadota</taxon>
        <taxon>Betaproteobacteria</taxon>
        <taxon>Burkholderiales</taxon>
        <taxon>Oxalobacteraceae</taxon>
        <taxon>Telluria group</taxon>
        <taxon>Pseudoduganella</taxon>
    </lineage>
</organism>
<dbReference type="InterPro" id="IPR035938">
    <property type="entry name" value="Hemerythrin-like_sf"/>
</dbReference>
<keyword evidence="2" id="KW-0479">Metal-binding</keyword>
<name>A0A7W5BEL3_9BURK</name>
<proteinExistence type="inferred from homology"/>
<dbReference type="SUPFAM" id="SSF47188">
    <property type="entry name" value="Hemerythrin-like"/>
    <property type="match status" value="1"/>
</dbReference>
<dbReference type="RefSeq" id="WP_183443441.1">
    <property type="nucleotide sequence ID" value="NZ_JACHXD010000019.1"/>
</dbReference>
<protein>
    <submittedName>
        <fullName evidence="4">Hemerythrin</fullName>
    </submittedName>
</protein>
<sequence>MFDTLARLMQLPDAQVAVELVELTEAIEFEFRMEDERMDAAGLSCLQSQREWHARVLGALHRALPPAAMGNVRDARRIAAALPIYLTDHFASIEAVLPIDPTGSPATRH</sequence>
<evidence type="ECO:0000313" key="5">
    <source>
        <dbReference type="Proteomes" id="UP000541535"/>
    </source>
</evidence>
<gene>
    <name evidence="4" type="ORF">FHS03_004848</name>
</gene>
<keyword evidence="3" id="KW-0408">Iron</keyword>
<evidence type="ECO:0000256" key="2">
    <source>
        <dbReference type="ARBA" id="ARBA00022723"/>
    </source>
</evidence>
<reference evidence="4 5" key="1">
    <citation type="submission" date="2020-08" db="EMBL/GenBank/DDBJ databases">
        <title>Genomic Encyclopedia of Type Strains, Phase III (KMG-III): the genomes of soil and plant-associated and newly described type strains.</title>
        <authorList>
            <person name="Whitman W."/>
        </authorList>
    </citation>
    <scope>NUCLEOTIDE SEQUENCE [LARGE SCALE GENOMIC DNA]</scope>
    <source>
        <strain evidence="4 5">CECT 8897</strain>
    </source>
</reference>
<evidence type="ECO:0000256" key="1">
    <source>
        <dbReference type="ARBA" id="ARBA00010587"/>
    </source>
</evidence>
<evidence type="ECO:0000313" key="4">
    <source>
        <dbReference type="EMBL" id="MBB3121756.1"/>
    </source>
</evidence>
<evidence type="ECO:0000256" key="3">
    <source>
        <dbReference type="ARBA" id="ARBA00023004"/>
    </source>
</evidence>
<comment type="caution">
    <text evidence="4">The sequence shown here is derived from an EMBL/GenBank/DDBJ whole genome shotgun (WGS) entry which is preliminary data.</text>
</comment>
<comment type="similarity">
    <text evidence="1">Belongs to the hemerythrin family.</text>
</comment>
<dbReference type="AlphaFoldDB" id="A0A7W5BEL3"/>
<accession>A0A7W5BEL3</accession>
<keyword evidence="5" id="KW-1185">Reference proteome</keyword>
<dbReference type="Proteomes" id="UP000541535">
    <property type="component" value="Unassembled WGS sequence"/>
</dbReference>